<evidence type="ECO:0000313" key="11">
    <source>
        <dbReference type="Proteomes" id="UP000541444"/>
    </source>
</evidence>
<dbReference type="Gene3D" id="1.10.10.60">
    <property type="entry name" value="Homeodomain-like"/>
    <property type="match status" value="3"/>
</dbReference>
<dbReference type="OrthoDB" id="2143914at2759"/>
<comment type="caution">
    <text evidence="10">The sequence shown here is derived from an EMBL/GenBank/DDBJ whole genome shotgun (WGS) entry which is preliminary data.</text>
</comment>
<sequence length="1000" mass="110150">MFNCGFKMQDALLCRAVQRFKGKNWKKIAECFKDRTDVQCLHRWQKVLNPELVKGPWSKEEDDIIAEMVNQLGAKKWSTIAQALPGRIGKQCRERWHNHLNPGINKQAWTQDEELALIQAHQIYGNKWAELTKFLPGRTDNAIKNHWNSSVKKKLGSYLASGLLAQFKGLPQVGNSNQFTPSSSLTMQQNSFENSGLPDGDEVEEMSEYSQGSTAVGCSQTEFDLPTFVVNSQEDKVIDDRNQRVGQSSSSSSCSKHYYTSHEEVTCSGSEVPYGTVFSAKSSEPNSHELPCTSAVELVRGSSDLIETPRYSLAIVDKNQEIGSLCLQSSAGLNSSSFMGELVSISEDNRYRVTFSESVINECFSAQNLPKCSNYNELNGCTGLSSASHLYDAVRSSEVAVTASYQSLLTTPFSDECNEMENVSGGTQNLEFIASSCNEFVYASGSANAPSDDDIETVCLRGEPGGETGLSESTVKTQDQVSGAQCYDPSVSMVNTEDQVSGAQCYGPAITKVKEEDQVSGAQCYGPSISTVNTEDQVSGAQCYHPSVSMVNTEDQVSEAQCYDPSVSTVDTEDQVSGTLCYEPPRFPSLELPFFSCDLVPAGDMLQDYSPLGIRQLTMPSINYSTPFNLWESPSREVSTPDVSVKNVAKGFISTSSVAKKRQRELLSPIQERKCGKKIERDDELSDFSCLNVISDENRAFKASAEDKENLEERFRDSTISEESTDNANFLDKFKQENTDSNAPAKVDCDGANSMVQQPSGVLAEHNLNDLLFFSPERDGYPRNRAFIVGSKTPRGQFSRSIGTSIQRSPSSSNQLNSRPLEVTFEYAGNNADIENFSISGNTPTIKRGFESPSAWKSPWFMNSFLPGAMVDTDITIEDMGYFMSPQNRSYDAVSIMRECSEHTAGALAEVQEVLATENSEVVEHQNLVEEINEHPEAELDNLNPLPTKAWNKTVQTERRVLDFSGCGTPKKRKEKGKSSGSASAATYSSPNSYLMKVCR</sequence>
<keyword evidence="11" id="KW-1185">Reference proteome</keyword>
<dbReference type="InterPro" id="IPR050560">
    <property type="entry name" value="MYB_TF"/>
</dbReference>
<dbReference type="EMBL" id="JACGCM010002024">
    <property type="protein sequence ID" value="KAF6145917.1"/>
    <property type="molecule type" value="Genomic_DNA"/>
</dbReference>
<evidence type="ECO:0000313" key="10">
    <source>
        <dbReference type="EMBL" id="KAF6145917.1"/>
    </source>
</evidence>
<keyword evidence="2" id="KW-0677">Repeat</keyword>
<feature type="region of interest" description="Disordered" evidence="7">
    <location>
        <begin position="178"/>
        <end position="203"/>
    </location>
</feature>
<keyword evidence="4" id="KW-0238">DNA-binding</keyword>
<feature type="domain" description="Myb-like" evidence="8">
    <location>
        <begin position="49"/>
        <end position="100"/>
    </location>
</feature>
<dbReference type="PROSITE" id="PS51294">
    <property type="entry name" value="HTH_MYB"/>
    <property type="match status" value="3"/>
</dbReference>
<dbReference type="InterPro" id="IPR009057">
    <property type="entry name" value="Homeodomain-like_sf"/>
</dbReference>
<proteinExistence type="predicted"/>
<evidence type="ECO:0000256" key="3">
    <source>
        <dbReference type="ARBA" id="ARBA00023015"/>
    </source>
</evidence>
<name>A0A7J7LTL7_9MAGN</name>
<evidence type="ECO:0000256" key="5">
    <source>
        <dbReference type="ARBA" id="ARBA00023163"/>
    </source>
</evidence>
<feature type="region of interest" description="Disordered" evidence="7">
    <location>
        <begin position="798"/>
        <end position="817"/>
    </location>
</feature>
<dbReference type="InterPro" id="IPR001005">
    <property type="entry name" value="SANT/Myb"/>
</dbReference>
<dbReference type="GO" id="GO:0000978">
    <property type="term" value="F:RNA polymerase II cis-regulatory region sequence-specific DNA binding"/>
    <property type="evidence" value="ECO:0007669"/>
    <property type="project" value="TreeGrafter"/>
</dbReference>
<evidence type="ECO:0000259" key="9">
    <source>
        <dbReference type="PROSITE" id="PS51294"/>
    </source>
</evidence>
<dbReference type="CDD" id="cd00167">
    <property type="entry name" value="SANT"/>
    <property type="match status" value="3"/>
</dbReference>
<feature type="compositionally biased region" description="Polar residues" evidence="7">
    <location>
        <begin position="178"/>
        <end position="194"/>
    </location>
</feature>
<dbReference type="SMART" id="SM00717">
    <property type="entry name" value="SANT"/>
    <property type="match status" value="3"/>
</dbReference>
<feature type="region of interest" description="Disordered" evidence="7">
    <location>
        <begin position="965"/>
        <end position="992"/>
    </location>
</feature>
<evidence type="ECO:0000259" key="8">
    <source>
        <dbReference type="PROSITE" id="PS50090"/>
    </source>
</evidence>
<dbReference type="PROSITE" id="PS50090">
    <property type="entry name" value="MYB_LIKE"/>
    <property type="match status" value="3"/>
</dbReference>
<evidence type="ECO:0000256" key="6">
    <source>
        <dbReference type="ARBA" id="ARBA00023242"/>
    </source>
</evidence>
<evidence type="ECO:0000256" key="2">
    <source>
        <dbReference type="ARBA" id="ARBA00022737"/>
    </source>
</evidence>
<feature type="domain" description="Myb-like" evidence="8">
    <location>
        <begin position="9"/>
        <end position="48"/>
    </location>
</feature>
<evidence type="ECO:0000256" key="1">
    <source>
        <dbReference type="ARBA" id="ARBA00004123"/>
    </source>
</evidence>
<feature type="compositionally biased region" description="Low complexity" evidence="7">
    <location>
        <begin position="979"/>
        <end position="990"/>
    </location>
</feature>
<dbReference type="PANTHER" id="PTHR45614">
    <property type="entry name" value="MYB PROTEIN-RELATED"/>
    <property type="match status" value="1"/>
</dbReference>
<comment type="subcellular location">
    <subcellularLocation>
        <location evidence="1">Nucleus</location>
    </subcellularLocation>
</comment>
<evidence type="ECO:0000256" key="7">
    <source>
        <dbReference type="SAM" id="MobiDB-lite"/>
    </source>
</evidence>
<dbReference type="FunFam" id="1.10.10.60:FF:000324">
    <property type="entry name" value="Transcription factor MYB3R-2"/>
    <property type="match status" value="1"/>
</dbReference>
<keyword evidence="5" id="KW-0804">Transcription</keyword>
<feature type="domain" description="HTH myb-type" evidence="9">
    <location>
        <begin position="105"/>
        <end position="155"/>
    </location>
</feature>
<protein>
    <submittedName>
        <fullName evidence="10">Uncharacterized protein</fullName>
    </submittedName>
</protein>
<dbReference type="AlphaFoldDB" id="A0A7J7LTL7"/>
<dbReference type="FunFam" id="1.10.10.60:FF:000010">
    <property type="entry name" value="Transcriptional activator Myb isoform A"/>
    <property type="match status" value="1"/>
</dbReference>
<feature type="domain" description="HTH myb-type" evidence="9">
    <location>
        <begin position="10"/>
        <end position="48"/>
    </location>
</feature>
<gene>
    <name evidence="10" type="ORF">GIB67_010963</name>
</gene>
<dbReference type="PANTHER" id="PTHR45614:SF123">
    <property type="entry name" value="MYB DNA-BINDING DOMAIN SUPERFAMILY PROTEIN-RELATED"/>
    <property type="match status" value="1"/>
</dbReference>
<reference evidence="10 11" key="1">
    <citation type="journal article" date="2020" name="IScience">
        <title>Genome Sequencing of the Endangered Kingdonia uniflora (Circaeasteraceae, Ranunculales) Reveals Potential Mechanisms of Evolutionary Specialization.</title>
        <authorList>
            <person name="Sun Y."/>
            <person name="Deng T."/>
            <person name="Zhang A."/>
            <person name="Moore M.J."/>
            <person name="Landis J.B."/>
            <person name="Lin N."/>
            <person name="Zhang H."/>
            <person name="Zhang X."/>
            <person name="Huang J."/>
            <person name="Zhang X."/>
            <person name="Sun H."/>
            <person name="Wang H."/>
        </authorList>
    </citation>
    <scope>NUCLEOTIDE SEQUENCE [LARGE SCALE GENOMIC DNA]</scope>
    <source>
        <strain evidence="10">TB1705</strain>
        <tissue evidence="10">Leaf</tissue>
    </source>
</reference>
<organism evidence="10 11">
    <name type="scientific">Kingdonia uniflora</name>
    <dbReference type="NCBI Taxonomy" id="39325"/>
    <lineage>
        <taxon>Eukaryota</taxon>
        <taxon>Viridiplantae</taxon>
        <taxon>Streptophyta</taxon>
        <taxon>Embryophyta</taxon>
        <taxon>Tracheophyta</taxon>
        <taxon>Spermatophyta</taxon>
        <taxon>Magnoliopsida</taxon>
        <taxon>Ranunculales</taxon>
        <taxon>Circaeasteraceae</taxon>
        <taxon>Kingdonia</taxon>
    </lineage>
</organism>
<dbReference type="GO" id="GO:0000981">
    <property type="term" value="F:DNA-binding transcription factor activity, RNA polymerase II-specific"/>
    <property type="evidence" value="ECO:0007669"/>
    <property type="project" value="TreeGrafter"/>
</dbReference>
<dbReference type="InterPro" id="IPR017930">
    <property type="entry name" value="Myb_dom"/>
</dbReference>
<feature type="domain" description="HTH myb-type" evidence="9">
    <location>
        <begin position="49"/>
        <end position="104"/>
    </location>
</feature>
<keyword evidence="6" id="KW-0539">Nucleus</keyword>
<dbReference type="SUPFAM" id="SSF46689">
    <property type="entry name" value="Homeodomain-like"/>
    <property type="match status" value="2"/>
</dbReference>
<keyword evidence="3" id="KW-0805">Transcription regulation</keyword>
<dbReference type="FunFam" id="1.10.10.60:FF:000016">
    <property type="entry name" value="Transcriptional activator Myb isoform A"/>
    <property type="match status" value="1"/>
</dbReference>
<evidence type="ECO:0000256" key="4">
    <source>
        <dbReference type="ARBA" id="ARBA00023125"/>
    </source>
</evidence>
<feature type="domain" description="Myb-like" evidence="8">
    <location>
        <begin position="101"/>
        <end position="151"/>
    </location>
</feature>
<accession>A0A7J7LTL7</accession>
<dbReference type="GO" id="GO:0005634">
    <property type="term" value="C:nucleus"/>
    <property type="evidence" value="ECO:0007669"/>
    <property type="project" value="UniProtKB-SubCell"/>
</dbReference>
<dbReference type="Pfam" id="PF00249">
    <property type="entry name" value="Myb_DNA-binding"/>
    <property type="match status" value="3"/>
</dbReference>
<dbReference type="Proteomes" id="UP000541444">
    <property type="component" value="Unassembled WGS sequence"/>
</dbReference>